<dbReference type="AlphaFoldDB" id="A0A2K4X7X0"/>
<keyword evidence="1" id="KW-1133">Transmembrane helix</keyword>
<dbReference type="EMBL" id="AQGW01000018">
    <property type="protein sequence ID" value="MBE0382639.1"/>
    <property type="molecule type" value="Genomic_DNA"/>
</dbReference>
<reference evidence="2 5" key="1">
    <citation type="submission" date="2015-06" db="EMBL/GenBank/DDBJ databases">
        <title>Genome sequence of Pseudoalteromonas carrageenovora.</title>
        <authorList>
            <person name="Xie B.-B."/>
            <person name="Rong J.-C."/>
            <person name="Qin Q.-L."/>
            <person name="Zhang Y.-Z."/>
        </authorList>
    </citation>
    <scope>NUCLEOTIDE SEQUENCE [LARGE SCALE GENOMIC DNA]</scope>
    <source>
        <strain evidence="2 5">IAM 12662</strain>
    </source>
</reference>
<keyword evidence="1" id="KW-0472">Membrane</keyword>
<name>A0A2K4X7X0_PSEVC</name>
<reference evidence="3 4" key="2">
    <citation type="submission" date="2017-11" db="EMBL/GenBank/DDBJ databases">
        <authorList>
            <person name="Han C.G."/>
        </authorList>
    </citation>
    <scope>NUCLEOTIDE SEQUENCE [LARGE SCALE GENOMIC DNA]</scope>
    <source>
        <strain evidence="4">ATCC 43555</strain>
        <strain evidence="3">ATCC43555</strain>
    </source>
</reference>
<accession>A0A2K4X7X0</accession>
<dbReference type="GeneID" id="93663067"/>
<evidence type="ECO:0000313" key="3">
    <source>
        <dbReference type="EMBL" id="SOU40422.1"/>
    </source>
</evidence>
<dbReference type="OrthoDB" id="6305097at2"/>
<dbReference type="EMBL" id="LT965928">
    <property type="protein sequence ID" value="SOU40422.1"/>
    <property type="molecule type" value="Genomic_DNA"/>
</dbReference>
<keyword evidence="5" id="KW-1185">Reference proteome</keyword>
<evidence type="ECO:0000313" key="2">
    <source>
        <dbReference type="EMBL" id="MBE0382639.1"/>
    </source>
</evidence>
<evidence type="ECO:0000313" key="5">
    <source>
        <dbReference type="Proteomes" id="UP000615003"/>
    </source>
</evidence>
<dbReference type="RefSeq" id="WP_104642333.1">
    <property type="nucleotide sequence ID" value="NZ_AQGW01000018.1"/>
</dbReference>
<keyword evidence="1" id="KW-0812">Transmembrane</keyword>
<sequence length="146" mass="16824">MDAVNKKIAMVVSVIALVLLVLALSTNLSEYMWFKFLFGVWLFVLCSSFYRLTALFKARNRLDNFIQRDAQHLMLFSLTGFFDKKHGPHWLVISNIERVESKSDELIIHSSNDRQLSVSLPAKSTELDAFVKRILTESEKQTIHFG</sequence>
<evidence type="ECO:0000256" key="1">
    <source>
        <dbReference type="SAM" id="Phobius"/>
    </source>
</evidence>
<organism evidence="3 4">
    <name type="scientific">Pseudoalteromonas carrageenovora IAM 12662</name>
    <dbReference type="NCBI Taxonomy" id="1314868"/>
    <lineage>
        <taxon>Bacteria</taxon>
        <taxon>Pseudomonadati</taxon>
        <taxon>Pseudomonadota</taxon>
        <taxon>Gammaproteobacteria</taxon>
        <taxon>Alteromonadales</taxon>
        <taxon>Pseudoalteromonadaceae</taxon>
        <taxon>Pseudoalteromonas</taxon>
    </lineage>
</organism>
<dbReference type="Proteomes" id="UP000615003">
    <property type="component" value="Unassembled WGS sequence"/>
</dbReference>
<gene>
    <name evidence="3" type="ORF">PCAR9_A20862</name>
    <name evidence="2" type="ORF">PCARR_a0991</name>
</gene>
<feature type="transmembrane region" description="Helical" evidence="1">
    <location>
        <begin position="33"/>
        <end position="52"/>
    </location>
</feature>
<proteinExistence type="predicted"/>
<protein>
    <submittedName>
        <fullName evidence="3">Uncharacterized protein</fullName>
    </submittedName>
</protein>
<dbReference type="Proteomes" id="UP000238288">
    <property type="component" value="Chromosome PCAR9a"/>
</dbReference>
<evidence type="ECO:0000313" key="4">
    <source>
        <dbReference type="Proteomes" id="UP000238288"/>
    </source>
</evidence>